<dbReference type="GO" id="GO:0042546">
    <property type="term" value="P:cell wall biogenesis"/>
    <property type="evidence" value="ECO:0007669"/>
    <property type="project" value="InterPro"/>
</dbReference>
<evidence type="ECO:0000259" key="3">
    <source>
        <dbReference type="Pfam" id="PF05390"/>
    </source>
</evidence>
<proteinExistence type="predicted"/>
<dbReference type="GO" id="GO:0006078">
    <property type="term" value="P:(1-&gt;6)-beta-D-glucan biosynthetic process"/>
    <property type="evidence" value="ECO:0007669"/>
    <property type="project" value="InterPro"/>
</dbReference>
<dbReference type="EMBL" id="JACCJB010000008">
    <property type="protein sequence ID" value="KAF6224999.1"/>
    <property type="molecule type" value="Genomic_DNA"/>
</dbReference>
<feature type="chain" id="PRO_5034801638" evidence="2">
    <location>
        <begin position="19"/>
        <end position="262"/>
    </location>
</feature>
<dbReference type="Pfam" id="PF10342">
    <property type="entry name" value="Kre9_KNH"/>
    <property type="match status" value="1"/>
</dbReference>
<name>A0A8H6CK22_9LECA</name>
<evidence type="ECO:0000259" key="4">
    <source>
        <dbReference type="Pfam" id="PF10342"/>
    </source>
</evidence>
<dbReference type="RefSeq" id="XP_037153866.1">
    <property type="nucleotide sequence ID" value="XM_037301049.1"/>
</dbReference>
<dbReference type="Pfam" id="PF05390">
    <property type="entry name" value="Kre9_KNH1_C"/>
    <property type="match status" value="1"/>
</dbReference>
<keyword evidence="1 2" id="KW-0732">Signal</keyword>
<dbReference type="PANTHER" id="PTHR28154:SF1">
    <property type="entry name" value="CELL WALL SYNTHESIS PROTEIN KNH1-RELATED"/>
    <property type="match status" value="1"/>
</dbReference>
<feature type="signal peptide" evidence="2">
    <location>
        <begin position="1"/>
        <end position="18"/>
    </location>
</feature>
<dbReference type="InterPro" id="IPR018466">
    <property type="entry name" value="Kre9/Knh1-like_N"/>
</dbReference>
<gene>
    <name evidence="5" type="ORF">HO133_010194</name>
</gene>
<dbReference type="Proteomes" id="UP000593566">
    <property type="component" value="Unassembled WGS sequence"/>
</dbReference>
<keyword evidence="6" id="KW-1185">Reference proteome</keyword>
<comment type="caution">
    <text evidence="5">The sequence shown here is derived from an EMBL/GenBank/DDBJ whole genome shotgun (WGS) entry which is preliminary data.</text>
</comment>
<dbReference type="InterPro" id="IPR045328">
    <property type="entry name" value="Kre9/Knh1"/>
</dbReference>
<dbReference type="GeneID" id="59338586"/>
<feature type="domain" description="Yeast cell wall synthesis Kre9/Knh1 C-terminal" evidence="3">
    <location>
        <begin position="175"/>
        <end position="258"/>
    </location>
</feature>
<sequence>MLFRLLLLLVAVAPYAFADVEFTSPSAGATAVGGQLLQVAWKDSGTSPPISELQSFQLFLCAGGNDAGSFIQLTSLVANGVFSSGSASSGTVPASIGASVKNAYFLKMISAGTGGTVTNYSNRFSLSGMTGTFPATVTTGLSGLSGTDGPATENNFAAAGANAAGAGGPVAAGATVPYTLQSGPIRYAPMQGKPGTKITAKNASPQYPTSSVSIAKTWLPTPKAITTQTVSATYSTSSHANTAAAAPGPMDDMQKYLARWRD</sequence>
<evidence type="ECO:0000313" key="5">
    <source>
        <dbReference type="EMBL" id="KAF6224999.1"/>
    </source>
</evidence>
<accession>A0A8H6CK22</accession>
<feature type="domain" description="Yeast cell wall synthesis Kre9/Knh1-like N-terminal" evidence="4">
    <location>
        <begin position="24"/>
        <end position="126"/>
    </location>
</feature>
<dbReference type="PANTHER" id="PTHR28154">
    <property type="entry name" value="CELL WALL SYNTHESIS PROTEIN KNH1-RELATED"/>
    <property type="match status" value="1"/>
</dbReference>
<evidence type="ECO:0000313" key="6">
    <source>
        <dbReference type="Proteomes" id="UP000593566"/>
    </source>
</evidence>
<reference evidence="5 6" key="1">
    <citation type="journal article" date="2020" name="Genomics">
        <title>Complete, high-quality genomes from long-read metagenomic sequencing of two wolf lichen thalli reveals enigmatic genome architecture.</title>
        <authorList>
            <person name="McKenzie S.K."/>
            <person name="Walston R.F."/>
            <person name="Allen J.L."/>
        </authorList>
    </citation>
    <scope>NUCLEOTIDE SEQUENCE [LARGE SCALE GENOMIC DNA]</scope>
    <source>
        <strain evidence="5">WasteWater1</strain>
    </source>
</reference>
<protein>
    <submittedName>
        <fullName evidence="5">Uncharacterized protein</fullName>
    </submittedName>
</protein>
<dbReference type="InterPro" id="IPR008659">
    <property type="entry name" value="Kre9/Knh1_C"/>
</dbReference>
<dbReference type="GO" id="GO:0005576">
    <property type="term" value="C:extracellular region"/>
    <property type="evidence" value="ECO:0007669"/>
    <property type="project" value="TreeGrafter"/>
</dbReference>
<evidence type="ECO:0000256" key="2">
    <source>
        <dbReference type="SAM" id="SignalP"/>
    </source>
</evidence>
<organism evidence="5 6">
    <name type="scientific">Letharia lupina</name>
    <dbReference type="NCBI Taxonomy" id="560253"/>
    <lineage>
        <taxon>Eukaryota</taxon>
        <taxon>Fungi</taxon>
        <taxon>Dikarya</taxon>
        <taxon>Ascomycota</taxon>
        <taxon>Pezizomycotina</taxon>
        <taxon>Lecanoromycetes</taxon>
        <taxon>OSLEUM clade</taxon>
        <taxon>Lecanoromycetidae</taxon>
        <taxon>Lecanorales</taxon>
        <taxon>Lecanorineae</taxon>
        <taxon>Parmeliaceae</taxon>
        <taxon>Letharia</taxon>
    </lineage>
</organism>
<dbReference type="GO" id="GO:0031505">
    <property type="term" value="P:fungal-type cell wall organization"/>
    <property type="evidence" value="ECO:0007669"/>
    <property type="project" value="TreeGrafter"/>
</dbReference>
<evidence type="ECO:0000256" key="1">
    <source>
        <dbReference type="ARBA" id="ARBA00022729"/>
    </source>
</evidence>
<dbReference type="AlphaFoldDB" id="A0A8H6CK22"/>